<evidence type="ECO:0000256" key="1">
    <source>
        <dbReference type="SAM" id="MobiDB-lite"/>
    </source>
</evidence>
<dbReference type="Proteomes" id="UP001500831">
    <property type="component" value="Unassembled WGS sequence"/>
</dbReference>
<comment type="caution">
    <text evidence="2">The sequence shown here is derived from an EMBL/GenBank/DDBJ whole genome shotgun (WGS) entry which is preliminary data.</text>
</comment>
<evidence type="ECO:0000313" key="3">
    <source>
        <dbReference type="Proteomes" id="UP001500831"/>
    </source>
</evidence>
<accession>A0ABN3VP61</accession>
<reference evidence="2 3" key="1">
    <citation type="journal article" date="2019" name="Int. J. Syst. Evol. Microbiol.">
        <title>The Global Catalogue of Microorganisms (GCM) 10K type strain sequencing project: providing services to taxonomists for standard genome sequencing and annotation.</title>
        <authorList>
            <consortium name="The Broad Institute Genomics Platform"/>
            <consortium name="The Broad Institute Genome Sequencing Center for Infectious Disease"/>
            <person name="Wu L."/>
            <person name="Ma J."/>
        </authorList>
    </citation>
    <scope>NUCLEOTIDE SEQUENCE [LARGE SCALE GENOMIC DNA]</scope>
    <source>
        <strain evidence="2 3">JCM 6242</strain>
    </source>
</reference>
<gene>
    <name evidence="2" type="ORF">GCM10010517_02650</name>
</gene>
<proteinExistence type="predicted"/>
<dbReference type="EMBL" id="BAAAVI010000001">
    <property type="protein sequence ID" value="GAA2846062.1"/>
    <property type="molecule type" value="Genomic_DNA"/>
</dbReference>
<feature type="region of interest" description="Disordered" evidence="1">
    <location>
        <begin position="21"/>
        <end position="56"/>
    </location>
</feature>
<name>A0ABN3VP61_9ACTN</name>
<keyword evidence="3" id="KW-1185">Reference proteome</keyword>
<organism evidence="2 3">
    <name type="scientific">Streptosporangium fragile</name>
    <dbReference type="NCBI Taxonomy" id="46186"/>
    <lineage>
        <taxon>Bacteria</taxon>
        <taxon>Bacillati</taxon>
        <taxon>Actinomycetota</taxon>
        <taxon>Actinomycetes</taxon>
        <taxon>Streptosporangiales</taxon>
        <taxon>Streptosporangiaceae</taxon>
        <taxon>Streptosporangium</taxon>
    </lineage>
</organism>
<evidence type="ECO:0000313" key="2">
    <source>
        <dbReference type="EMBL" id="GAA2846062.1"/>
    </source>
</evidence>
<protein>
    <submittedName>
        <fullName evidence="2">Uncharacterized protein</fullName>
    </submittedName>
</protein>
<sequence length="71" mass="7023">MTLVLGVGDLVGAALDVVTTGAGRVGPSPGQPTTDSGVPVNKPPTMAASETSANVPTATPTILRNCLRLPL</sequence>